<accession>A0A2C5ZFT0</accession>
<evidence type="ECO:0000259" key="4">
    <source>
        <dbReference type="Pfam" id="PF09732"/>
    </source>
</evidence>
<comment type="similarity">
    <text evidence="1">Belongs to the CACTIN family.</text>
</comment>
<dbReference type="InterPro" id="IPR018816">
    <property type="entry name" value="Cactin_central"/>
</dbReference>
<evidence type="ECO:0000313" key="6">
    <source>
        <dbReference type="EMBL" id="PHH78733.1"/>
    </source>
</evidence>
<organism evidence="6 7">
    <name type="scientific">Ophiocordyceps australis</name>
    <dbReference type="NCBI Taxonomy" id="1399860"/>
    <lineage>
        <taxon>Eukaryota</taxon>
        <taxon>Fungi</taxon>
        <taxon>Dikarya</taxon>
        <taxon>Ascomycota</taxon>
        <taxon>Pezizomycotina</taxon>
        <taxon>Sordariomycetes</taxon>
        <taxon>Hypocreomycetidae</taxon>
        <taxon>Hypocreales</taxon>
        <taxon>Ophiocordycipitaceae</taxon>
        <taxon>Ophiocordyceps</taxon>
    </lineage>
</organism>
<feature type="domain" description="Splicing factor cactin central" evidence="5">
    <location>
        <begin position="52"/>
        <end position="239"/>
    </location>
</feature>
<keyword evidence="7" id="KW-1185">Reference proteome</keyword>
<evidence type="ECO:0000256" key="1">
    <source>
        <dbReference type="ARBA" id="ARBA00006895"/>
    </source>
</evidence>
<feature type="compositionally biased region" description="Basic and acidic residues" evidence="3">
    <location>
        <begin position="1"/>
        <end position="10"/>
    </location>
</feature>
<evidence type="ECO:0000313" key="7">
    <source>
        <dbReference type="Proteomes" id="UP000224854"/>
    </source>
</evidence>
<dbReference type="AlphaFoldDB" id="A0A2C5ZFT0"/>
<feature type="compositionally biased region" description="Polar residues" evidence="3">
    <location>
        <begin position="32"/>
        <end position="48"/>
    </location>
</feature>
<dbReference type="GO" id="GO:0005681">
    <property type="term" value="C:spliceosomal complex"/>
    <property type="evidence" value="ECO:0007669"/>
    <property type="project" value="TreeGrafter"/>
</dbReference>
<comment type="caution">
    <text evidence="6">The sequence shown here is derived from an EMBL/GenBank/DDBJ whole genome shotgun (WGS) entry which is preliminary data.</text>
</comment>
<dbReference type="GO" id="GO:0005737">
    <property type="term" value="C:cytoplasm"/>
    <property type="evidence" value="ECO:0007669"/>
    <property type="project" value="TreeGrafter"/>
</dbReference>
<dbReference type="Pfam" id="PF09732">
    <property type="entry name" value="CactinC_cactus"/>
    <property type="match status" value="1"/>
</dbReference>
<evidence type="ECO:0000259" key="5">
    <source>
        <dbReference type="Pfam" id="PF10312"/>
    </source>
</evidence>
<feature type="region of interest" description="Disordered" evidence="3">
    <location>
        <begin position="1"/>
        <end position="48"/>
    </location>
</feature>
<evidence type="ECO:0000256" key="3">
    <source>
        <dbReference type="SAM" id="MobiDB-lite"/>
    </source>
</evidence>
<dbReference type="PANTHER" id="PTHR21737">
    <property type="entry name" value="POLYGLUTAMINE BINDING PROTEIN 1/MARVEL MEMBRANE-ASSOCIATING DOMAIN CONTAINING 3"/>
    <property type="match status" value="1"/>
</dbReference>
<dbReference type="EMBL" id="NJEU01000211">
    <property type="protein sequence ID" value="PHH78733.1"/>
    <property type="molecule type" value="Genomic_DNA"/>
</dbReference>
<evidence type="ECO:0000256" key="2">
    <source>
        <dbReference type="ARBA" id="ARBA00034534"/>
    </source>
</evidence>
<dbReference type="InterPro" id="IPR019134">
    <property type="entry name" value="Cactin_C"/>
</dbReference>
<dbReference type="PANTHER" id="PTHR21737:SF4">
    <property type="entry name" value="SPLICING FACTOR CACTIN"/>
    <property type="match status" value="1"/>
</dbReference>
<dbReference type="OrthoDB" id="265955at2759"/>
<reference evidence="6 7" key="1">
    <citation type="submission" date="2017-06" db="EMBL/GenBank/DDBJ databases">
        <title>Ant-infecting Ophiocordyceps genomes reveal a high diversity of potential behavioral manipulation genes and a possible major role for enterotoxins.</title>
        <authorList>
            <person name="De Bekker C."/>
            <person name="Evans H.C."/>
            <person name="Brachmann A."/>
            <person name="Hughes D.P."/>
        </authorList>
    </citation>
    <scope>NUCLEOTIDE SEQUENCE [LARGE SCALE GENOMIC DNA]</scope>
    <source>
        <strain evidence="6 7">1348a</strain>
    </source>
</reference>
<gene>
    <name evidence="6" type="ORF">CDD82_2878</name>
</gene>
<dbReference type="Proteomes" id="UP000224854">
    <property type="component" value="Unassembled WGS sequence"/>
</dbReference>
<dbReference type="Pfam" id="PF10312">
    <property type="entry name" value="Cactin_mid"/>
    <property type="match status" value="1"/>
</dbReference>
<dbReference type="GO" id="GO:0045292">
    <property type="term" value="P:mRNA cis splicing, via spliceosome"/>
    <property type="evidence" value="ECO:0007669"/>
    <property type="project" value="TreeGrafter"/>
</dbReference>
<dbReference type="SMART" id="SM01050">
    <property type="entry name" value="CactinC_cactus"/>
    <property type="match status" value="1"/>
</dbReference>
<proteinExistence type="inferred from homology"/>
<protein>
    <recommendedName>
        <fullName evidence="2">Splicing factor Cactin</fullName>
    </recommendedName>
</protein>
<feature type="domain" description="Splicing factor Cactin C-terminal" evidence="4">
    <location>
        <begin position="331"/>
        <end position="468"/>
    </location>
</feature>
<sequence length="468" mass="53617">MDPGRREMLAKQRPWSRKGATGPQHGPRTRVSKPSQRGAQGDSASAASRYLTQDQLARKFVDEEDDFVLKQSKKKADIRVREGRAAPHDHLVFNLRYLDGERHLFDDQDEDYAIQLKAPGSVILELDLGQLRELQSGVGSFLALEKDAVARAYWSSVQVLCQDQISKLDASNSEERRILDVVADDIDKMLKAKKYEELEKLEKDIKSQLESDELIDADFWQQMLRETKVRRSKMTLQRIFETIIEEQAKAAKLRPAKGVQDSKAAPVKNADAATARLASVSAAVPPVPTADQDVSQATRALYDRLASQAMLENEEIFTAEEAVPIVAKRQWTEEYTARKPRYFNRVQMGYEWNKYNQTHYDHSNPPPRVVQGYKFNIFYPDLVDKTKTPTFKIIREHGRRRGESLAAAGEADTCLIHFIAGPPYSDIAFRIVDREWDFSAKRDRGYKSTFENGVLQLHFQFKKIFYRK</sequence>
<name>A0A2C5ZFT0_9HYPO</name>